<gene>
    <name evidence="14" type="ORF">BDZ85DRAFT_222201</name>
</gene>
<dbReference type="PANTHER" id="PTHR45626:SF17">
    <property type="entry name" value="HELICASE-LIKE TRANSCRIPTION FACTOR"/>
    <property type="match status" value="1"/>
</dbReference>
<proteinExistence type="inferred from homology"/>
<feature type="domain" description="RING-type" evidence="11">
    <location>
        <begin position="370"/>
        <end position="415"/>
    </location>
</feature>
<evidence type="ECO:0000256" key="3">
    <source>
        <dbReference type="ARBA" id="ARBA00022723"/>
    </source>
</evidence>
<keyword evidence="5 10" id="KW-0863">Zinc-finger</keyword>
<sequence>MKSTLKPHQVIGTAFMLNQEKKGKGGILADQMGLGKTVTTLALINKKTAKRASHPGPTLVVAPKAVNRQWLDEIYKHCETGGVTHGIARCKIFKASTEKENITPDNPPERLLQDFDIVITTYKQVEMSFPSDEPPPGLSDAQKQLWRERNFEKNKGILHHTKFHRIVLDEAHEVRNPETATYQAVKALRFKYCWSLTGTPFYNGLFDVYNLLDLSGVDVGMPYGVFESKYWDIPSGKDARIYLDLLRLSMVRRTHRSLLFGARLVTLPKTNAVVFRLHFTPVERAIYDIIEKRFREKMTELLLAGEEREARKYALIVLLRLRQLTAHPLVLHTKMLDLLERRDLIELQEIIQKERKQLRDKNALIAANQCVECKGEAKKPQITSCMHILCKECLTDIQDEAASASLGRAKCPTCKEVFESVEAQAAESEYKPNLSKKKKAQVNSLEIDLKDLLGVDGKVIPSTKTYALKARIMLYRRNEPDVKIIVFTQWLGMIRILESICEAEEWKCIKYHGHMTAIQRHDAVEQFGKDKSICIMLCSLQAGGVGINLTMASRVICVDHWWNNAVEEQAFSRCYRIGQTRETSMLQLCIIKTIDERMMAIKKRKQDSINRVAGSGEDSNNKLTKDDLLALLGIPKSAVNRQSRARNDVDEESE</sequence>
<keyword evidence="9" id="KW-0067">ATP-binding</keyword>
<dbReference type="PROSITE" id="PS51194">
    <property type="entry name" value="HELICASE_CTER"/>
    <property type="match status" value="1"/>
</dbReference>
<accession>A0A6A6G5S3</accession>
<evidence type="ECO:0000313" key="15">
    <source>
        <dbReference type="Proteomes" id="UP000799538"/>
    </source>
</evidence>
<dbReference type="CDD" id="cd18008">
    <property type="entry name" value="DEXDc_SHPRH-like"/>
    <property type="match status" value="1"/>
</dbReference>
<dbReference type="InterPro" id="IPR002464">
    <property type="entry name" value="DNA/RNA_helicase_DEAH_CS"/>
</dbReference>
<dbReference type="PROSITE" id="PS00518">
    <property type="entry name" value="ZF_RING_1"/>
    <property type="match status" value="1"/>
</dbReference>
<dbReference type="GO" id="GO:0004386">
    <property type="term" value="F:helicase activity"/>
    <property type="evidence" value="ECO:0007669"/>
    <property type="project" value="UniProtKB-KW"/>
</dbReference>
<keyword evidence="8" id="KW-0862">Zinc</keyword>
<keyword evidence="7" id="KW-0347">Helicase</keyword>
<dbReference type="SMART" id="SM00490">
    <property type="entry name" value="HELICc"/>
    <property type="match status" value="1"/>
</dbReference>
<evidence type="ECO:0000256" key="1">
    <source>
        <dbReference type="ARBA" id="ARBA00004123"/>
    </source>
</evidence>
<dbReference type="Gene3D" id="3.40.50.300">
    <property type="entry name" value="P-loop containing nucleotide triphosphate hydrolases"/>
    <property type="match status" value="1"/>
</dbReference>
<dbReference type="PROSITE" id="PS51192">
    <property type="entry name" value="HELICASE_ATP_BIND_1"/>
    <property type="match status" value="1"/>
</dbReference>
<evidence type="ECO:0000256" key="6">
    <source>
        <dbReference type="ARBA" id="ARBA00022801"/>
    </source>
</evidence>
<keyword evidence="3" id="KW-0479">Metal-binding</keyword>
<feature type="domain" description="Helicase ATP-binding" evidence="12">
    <location>
        <begin position="17"/>
        <end position="218"/>
    </location>
</feature>
<evidence type="ECO:0000259" key="12">
    <source>
        <dbReference type="PROSITE" id="PS51192"/>
    </source>
</evidence>
<name>A0A6A6G5S3_9PEZI</name>
<dbReference type="InterPro" id="IPR014001">
    <property type="entry name" value="Helicase_ATP-bd"/>
</dbReference>
<dbReference type="InterPro" id="IPR038718">
    <property type="entry name" value="SNF2-like_sf"/>
</dbReference>
<dbReference type="InterPro" id="IPR050628">
    <property type="entry name" value="SNF2_RAD54_helicase_TF"/>
</dbReference>
<evidence type="ECO:0000256" key="10">
    <source>
        <dbReference type="PROSITE-ProRule" id="PRU00175"/>
    </source>
</evidence>
<evidence type="ECO:0000256" key="9">
    <source>
        <dbReference type="ARBA" id="ARBA00022840"/>
    </source>
</evidence>
<keyword evidence="6" id="KW-0378">Hydrolase</keyword>
<dbReference type="SMART" id="SM00184">
    <property type="entry name" value="RING"/>
    <property type="match status" value="1"/>
</dbReference>
<dbReference type="Pfam" id="PF14634">
    <property type="entry name" value="zf-RING_5"/>
    <property type="match status" value="1"/>
</dbReference>
<dbReference type="GO" id="GO:0016787">
    <property type="term" value="F:hydrolase activity"/>
    <property type="evidence" value="ECO:0007669"/>
    <property type="project" value="UniProtKB-KW"/>
</dbReference>
<dbReference type="InterPro" id="IPR017907">
    <property type="entry name" value="Znf_RING_CS"/>
</dbReference>
<dbReference type="PANTHER" id="PTHR45626">
    <property type="entry name" value="TRANSCRIPTION TERMINATION FACTOR 2-RELATED"/>
    <property type="match status" value="1"/>
</dbReference>
<dbReference type="InterPro" id="IPR049730">
    <property type="entry name" value="SNF2/RAD54-like_C"/>
</dbReference>
<dbReference type="InterPro" id="IPR000330">
    <property type="entry name" value="SNF2_N"/>
</dbReference>
<evidence type="ECO:0000259" key="11">
    <source>
        <dbReference type="PROSITE" id="PS50089"/>
    </source>
</evidence>
<dbReference type="OrthoDB" id="448448at2759"/>
<dbReference type="GO" id="GO:0008270">
    <property type="term" value="F:zinc ion binding"/>
    <property type="evidence" value="ECO:0007669"/>
    <property type="project" value="UniProtKB-KW"/>
</dbReference>
<dbReference type="InterPro" id="IPR001650">
    <property type="entry name" value="Helicase_C-like"/>
</dbReference>
<evidence type="ECO:0000313" key="14">
    <source>
        <dbReference type="EMBL" id="KAF2221052.1"/>
    </source>
</evidence>
<evidence type="ECO:0000256" key="7">
    <source>
        <dbReference type="ARBA" id="ARBA00022806"/>
    </source>
</evidence>
<dbReference type="SMART" id="SM00487">
    <property type="entry name" value="DEXDc"/>
    <property type="match status" value="1"/>
</dbReference>
<dbReference type="InterPro" id="IPR027417">
    <property type="entry name" value="P-loop_NTPase"/>
</dbReference>
<comment type="subcellular location">
    <subcellularLocation>
        <location evidence="1">Nucleus</location>
    </subcellularLocation>
</comment>
<evidence type="ECO:0000256" key="4">
    <source>
        <dbReference type="ARBA" id="ARBA00022741"/>
    </source>
</evidence>
<evidence type="ECO:0000256" key="5">
    <source>
        <dbReference type="ARBA" id="ARBA00022771"/>
    </source>
</evidence>
<comment type="similarity">
    <text evidence="2">Belongs to the SNF2/RAD54 helicase family.</text>
</comment>
<dbReference type="GO" id="GO:0005634">
    <property type="term" value="C:nucleus"/>
    <property type="evidence" value="ECO:0007669"/>
    <property type="project" value="UniProtKB-SubCell"/>
</dbReference>
<organism evidence="14 15">
    <name type="scientific">Elsinoe ampelina</name>
    <dbReference type="NCBI Taxonomy" id="302913"/>
    <lineage>
        <taxon>Eukaryota</taxon>
        <taxon>Fungi</taxon>
        <taxon>Dikarya</taxon>
        <taxon>Ascomycota</taxon>
        <taxon>Pezizomycotina</taxon>
        <taxon>Dothideomycetes</taxon>
        <taxon>Dothideomycetidae</taxon>
        <taxon>Myriangiales</taxon>
        <taxon>Elsinoaceae</taxon>
        <taxon>Elsinoe</taxon>
    </lineage>
</organism>
<reference evidence="15" key="1">
    <citation type="journal article" date="2020" name="Stud. Mycol.">
        <title>101 Dothideomycetes genomes: A test case for predicting lifestyles and emergence of pathogens.</title>
        <authorList>
            <person name="Haridas S."/>
            <person name="Albert R."/>
            <person name="Binder M."/>
            <person name="Bloem J."/>
            <person name="LaButti K."/>
            <person name="Salamov A."/>
            <person name="Andreopoulos B."/>
            <person name="Baker S."/>
            <person name="Barry K."/>
            <person name="Bills G."/>
            <person name="Bluhm B."/>
            <person name="Cannon C."/>
            <person name="Castanera R."/>
            <person name="Culley D."/>
            <person name="Daum C."/>
            <person name="Ezra D."/>
            <person name="Gonzalez J."/>
            <person name="Henrissat B."/>
            <person name="Kuo A."/>
            <person name="Liang C."/>
            <person name="Lipzen A."/>
            <person name="Lutzoni F."/>
            <person name="Magnuson J."/>
            <person name="Mondo S."/>
            <person name="Nolan M."/>
            <person name="Ohm R."/>
            <person name="Pangilinan J."/>
            <person name="Park H.-J."/>
            <person name="Ramirez L."/>
            <person name="Alfaro M."/>
            <person name="Sun H."/>
            <person name="Tritt A."/>
            <person name="Yoshinaga Y."/>
            <person name="Zwiers L.-H."/>
            <person name="Turgeon B."/>
            <person name="Goodwin S."/>
            <person name="Spatafora J."/>
            <person name="Crous P."/>
            <person name="Grigoriev I."/>
        </authorList>
    </citation>
    <scope>NUCLEOTIDE SEQUENCE [LARGE SCALE GENOMIC DNA]</scope>
    <source>
        <strain evidence="15">CECT 20119</strain>
    </source>
</reference>
<feature type="domain" description="Helicase C-terminal" evidence="13">
    <location>
        <begin position="467"/>
        <end position="629"/>
    </location>
</feature>
<evidence type="ECO:0000259" key="13">
    <source>
        <dbReference type="PROSITE" id="PS51194"/>
    </source>
</evidence>
<dbReference type="CDD" id="cd18793">
    <property type="entry name" value="SF2_C_SNF"/>
    <property type="match status" value="1"/>
</dbReference>
<evidence type="ECO:0000256" key="2">
    <source>
        <dbReference type="ARBA" id="ARBA00007025"/>
    </source>
</evidence>
<keyword evidence="4" id="KW-0547">Nucleotide-binding</keyword>
<dbReference type="GO" id="GO:0005524">
    <property type="term" value="F:ATP binding"/>
    <property type="evidence" value="ECO:0007669"/>
    <property type="project" value="UniProtKB-KW"/>
</dbReference>
<dbReference type="SUPFAM" id="SSF52540">
    <property type="entry name" value="P-loop containing nucleoside triphosphate hydrolases"/>
    <property type="match status" value="2"/>
</dbReference>
<evidence type="ECO:0000256" key="8">
    <source>
        <dbReference type="ARBA" id="ARBA00022833"/>
    </source>
</evidence>
<protein>
    <submittedName>
        <fullName evidence="14">SNF2 family N-terminal domain-containing protein</fullName>
    </submittedName>
</protein>
<dbReference type="PROSITE" id="PS50089">
    <property type="entry name" value="ZF_RING_2"/>
    <property type="match status" value="1"/>
</dbReference>
<dbReference type="InterPro" id="IPR013083">
    <property type="entry name" value="Znf_RING/FYVE/PHD"/>
</dbReference>
<dbReference type="SUPFAM" id="SSF57850">
    <property type="entry name" value="RING/U-box"/>
    <property type="match status" value="1"/>
</dbReference>
<dbReference type="EMBL" id="ML992511">
    <property type="protein sequence ID" value="KAF2221052.1"/>
    <property type="molecule type" value="Genomic_DNA"/>
</dbReference>
<dbReference type="Gene3D" id="3.30.40.10">
    <property type="entry name" value="Zinc/RING finger domain, C3HC4 (zinc finger)"/>
    <property type="match status" value="1"/>
</dbReference>
<dbReference type="PROSITE" id="PS00690">
    <property type="entry name" value="DEAH_ATP_HELICASE"/>
    <property type="match status" value="1"/>
</dbReference>
<dbReference type="InterPro" id="IPR001841">
    <property type="entry name" value="Znf_RING"/>
</dbReference>
<keyword evidence="15" id="KW-1185">Reference proteome</keyword>
<dbReference type="GO" id="GO:0006281">
    <property type="term" value="P:DNA repair"/>
    <property type="evidence" value="ECO:0007669"/>
    <property type="project" value="TreeGrafter"/>
</dbReference>
<dbReference type="Pfam" id="PF00176">
    <property type="entry name" value="SNF2-rel_dom"/>
    <property type="match status" value="1"/>
</dbReference>
<dbReference type="Gene3D" id="3.40.50.10810">
    <property type="entry name" value="Tandem AAA-ATPase domain"/>
    <property type="match status" value="1"/>
</dbReference>
<dbReference type="Pfam" id="PF00271">
    <property type="entry name" value="Helicase_C"/>
    <property type="match status" value="1"/>
</dbReference>
<dbReference type="GO" id="GO:0008094">
    <property type="term" value="F:ATP-dependent activity, acting on DNA"/>
    <property type="evidence" value="ECO:0007669"/>
    <property type="project" value="TreeGrafter"/>
</dbReference>
<dbReference type="Proteomes" id="UP000799538">
    <property type="component" value="Unassembled WGS sequence"/>
</dbReference>
<dbReference type="AlphaFoldDB" id="A0A6A6G5S3"/>